<gene>
    <name evidence="13" type="ORF">LANO_0E11650G</name>
</gene>
<feature type="binding site" evidence="8">
    <location>
        <position position="482"/>
    </location>
    <ligand>
        <name>Mg(2+)</name>
        <dbReference type="ChEBI" id="CHEBI:18420"/>
    </ligand>
</feature>
<evidence type="ECO:0000256" key="7">
    <source>
        <dbReference type="ARBA" id="ARBA00023239"/>
    </source>
</evidence>
<dbReference type="Gene3D" id="3.40.50.1220">
    <property type="entry name" value="TPP-binding domain"/>
    <property type="match status" value="1"/>
</dbReference>
<dbReference type="GO" id="GO:0019752">
    <property type="term" value="P:carboxylic acid metabolic process"/>
    <property type="evidence" value="ECO:0007669"/>
    <property type="project" value="UniProtKB-ARBA"/>
</dbReference>
<reference evidence="14" key="1">
    <citation type="submission" date="2016-03" db="EMBL/GenBank/DDBJ databases">
        <authorList>
            <person name="Devillers Hugo."/>
        </authorList>
    </citation>
    <scope>NUCLEOTIDE SEQUENCE [LARGE SCALE GENOMIC DNA]</scope>
</reference>
<comment type="cofactor">
    <cofactor evidence="1">
        <name>thiamine diphosphate</name>
        <dbReference type="ChEBI" id="CHEBI:58937"/>
    </cofactor>
</comment>
<dbReference type="PANTHER" id="PTHR43452:SF30">
    <property type="entry name" value="PYRUVATE DECARBOXYLASE ISOZYME 1-RELATED"/>
    <property type="match status" value="1"/>
</dbReference>
<evidence type="ECO:0000259" key="10">
    <source>
        <dbReference type="Pfam" id="PF00205"/>
    </source>
</evidence>
<evidence type="ECO:0000259" key="11">
    <source>
        <dbReference type="Pfam" id="PF02775"/>
    </source>
</evidence>
<keyword evidence="7" id="KW-0456">Lyase</keyword>
<comment type="cofactor">
    <cofactor evidence="8">
        <name>Mg(2+)</name>
        <dbReference type="ChEBI" id="CHEBI:18420"/>
    </cofactor>
    <text evidence="8">Binds 1 Mg(2+) per subunit.</text>
</comment>
<accession>A0A1G4JXK6</accession>
<evidence type="ECO:0000256" key="1">
    <source>
        <dbReference type="ARBA" id="ARBA00001964"/>
    </source>
</evidence>
<dbReference type="GO" id="GO:0005634">
    <property type="term" value="C:nucleus"/>
    <property type="evidence" value="ECO:0007669"/>
    <property type="project" value="TreeGrafter"/>
</dbReference>
<keyword evidence="6 9" id="KW-0786">Thiamine pyrophosphate</keyword>
<evidence type="ECO:0000256" key="4">
    <source>
        <dbReference type="ARBA" id="ARBA00022793"/>
    </source>
</evidence>
<keyword evidence="14" id="KW-1185">Reference proteome</keyword>
<evidence type="ECO:0000256" key="5">
    <source>
        <dbReference type="ARBA" id="ARBA00022842"/>
    </source>
</evidence>
<feature type="binding site" evidence="8">
    <location>
        <position position="455"/>
    </location>
    <ligand>
        <name>Mg(2+)</name>
        <dbReference type="ChEBI" id="CHEBI:18420"/>
    </ligand>
</feature>
<dbReference type="InterPro" id="IPR012110">
    <property type="entry name" value="PDC/IPDC-like"/>
</dbReference>
<name>A0A1G4JXK6_9SACH</name>
<dbReference type="InterPro" id="IPR047214">
    <property type="entry name" value="TPP_PDC_IPDC"/>
</dbReference>
<evidence type="ECO:0000256" key="9">
    <source>
        <dbReference type="RuleBase" id="RU362132"/>
    </source>
</evidence>
<dbReference type="CDD" id="cd07038">
    <property type="entry name" value="TPP_PYR_PDC_IPDC_like"/>
    <property type="match status" value="1"/>
</dbReference>
<keyword evidence="5 8" id="KW-0460">Magnesium</keyword>
<dbReference type="InterPro" id="IPR012001">
    <property type="entry name" value="Thiamin_PyroP_enz_TPP-bd_dom"/>
</dbReference>
<dbReference type="GO" id="GO:0005829">
    <property type="term" value="C:cytosol"/>
    <property type="evidence" value="ECO:0007669"/>
    <property type="project" value="TreeGrafter"/>
</dbReference>
<comment type="similarity">
    <text evidence="2 9">Belongs to the TPP enzyme family.</text>
</comment>
<keyword evidence="4" id="KW-0210">Decarboxylase</keyword>
<proteinExistence type="inferred from homology"/>
<dbReference type="Proteomes" id="UP000189911">
    <property type="component" value="Chromosome E"/>
</dbReference>
<dbReference type="EMBL" id="LT598451">
    <property type="protein sequence ID" value="SCU95865.1"/>
    <property type="molecule type" value="Genomic_DNA"/>
</dbReference>
<dbReference type="InterPro" id="IPR011766">
    <property type="entry name" value="TPP_enzyme_TPP-bd"/>
</dbReference>
<dbReference type="Pfam" id="PF02775">
    <property type="entry name" value="TPP_enzyme_C"/>
    <property type="match status" value="1"/>
</dbReference>
<evidence type="ECO:0000313" key="13">
    <source>
        <dbReference type="EMBL" id="SCU95865.1"/>
    </source>
</evidence>
<evidence type="ECO:0000259" key="12">
    <source>
        <dbReference type="Pfam" id="PF02776"/>
    </source>
</evidence>
<dbReference type="GO" id="GO:0016831">
    <property type="term" value="F:carboxy-lyase activity"/>
    <property type="evidence" value="ECO:0007669"/>
    <property type="project" value="UniProtKB-KW"/>
</dbReference>
<dbReference type="GO" id="GO:0000287">
    <property type="term" value="F:magnesium ion binding"/>
    <property type="evidence" value="ECO:0007669"/>
    <property type="project" value="InterPro"/>
</dbReference>
<dbReference type="OrthoDB" id="3970464at2759"/>
<feature type="domain" description="Thiamine pyrophosphate enzyme N-terminal TPP-binding" evidence="12">
    <location>
        <begin position="16"/>
        <end position="119"/>
    </location>
</feature>
<dbReference type="Pfam" id="PF00205">
    <property type="entry name" value="TPP_enzyme_M"/>
    <property type="match status" value="1"/>
</dbReference>
<evidence type="ECO:0000256" key="6">
    <source>
        <dbReference type="ARBA" id="ARBA00023052"/>
    </source>
</evidence>
<dbReference type="AlphaFoldDB" id="A0A1G4JXK6"/>
<dbReference type="InterPro" id="IPR012000">
    <property type="entry name" value="Thiamin_PyroP_enz_cen_dom"/>
</dbReference>
<protein>
    <submittedName>
        <fullName evidence="13">LANO_0E11650g1_1</fullName>
    </submittedName>
</protein>
<feature type="binding site" evidence="8">
    <location>
        <position position="484"/>
    </location>
    <ligand>
        <name>Mg(2+)</name>
        <dbReference type="ChEBI" id="CHEBI:18420"/>
    </ligand>
</feature>
<keyword evidence="3 8" id="KW-0479">Metal-binding</keyword>
<dbReference type="CDD" id="cd02005">
    <property type="entry name" value="TPP_PDC_IPDC"/>
    <property type="match status" value="1"/>
</dbReference>
<dbReference type="Pfam" id="PF02776">
    <property type="entry name" value="TPP_enzyme_N"/>
    <property type="match status" value="1"/>
</dbReference>
<dbReference type="FunFam" id="3.40.50.970:FF:000019">
    <property type="entry name" value="Pyruvate decarboxylase isozyme"/>
    <property type="match status" value="1"/>
</dbReference>
<dbReference type="SUPFAM" id="SSF52467">
    <property type="entry name" value="DHS-like NAD/FAD-binding domain"/>
    <property type="match status" value="1"/>
</dbReference>
<dbReference type="InterPro" id="IPR047213">
    <property type="entry name" value="TPP_PYR_PDC_IPDC-like"/>
</dbReference>
<dbReference type="Gene3D" id="3.40.50.970">
    <property type="match status" value="2"/>
</dbReference>
<feature type="domain" description="Thiamine pyrophosphate enzyme TPP-binding" evidence="11">
    <location>
        <begin position="400"/>
        <end position="497"/>
    </location>
</feature>
<dbReference type="GO" id="GO:0030976">
    <property type="term" value="F:thiamine pyrophosphate binding"/>
    <property type="evidence" value="ECO:0007669"/>
    <property type="project" value="InterPro"/>
</dbReference>
<evidence type="ECO:0000256" key="3">
    <source>
        <dbReference type="ARBA" id="ARBA00022723"/>
    </source>
</evidence>
<dbReference type="InterPro" id="IPR029061">
    <property type="entry name" value="THDP-binding"/>
</dbReference>
<dbReference type="FunFam" id="3.40.50.970:FF:000024">
    <property type="entry name" value="Pyruvate decarboxylase isozyme"/>
    <property type="match status" value="1"/>
</dbReference>
<dbReference type="PIRSF" id="PIRSF036565">
    <property type="entry name" value="Pyruvt_ip_decrb"/>
    <property type="match status" value="1"/>
</dbReference>
<dbReference type="SUPFAM" id="SSF52518">
    <property type="entry name" value="Thiamin diphosphate-binding fold (THDP-binding)"/>
    <property type="match status" value="2"/>
</dbReference>
<feature type="domain" description="Thiamine pyrophosphate enzyme central" evidence="10">
    <location>
        <begin position="212"/>
        <end position="348"/>
    </location>
</feature>
<evidence type="ECO:0000256" key="2">
    <source>
        <dbReference type="ARBA" id="ARBA00007812"/>
    </source>
</evidence>
<evidence type="ECO:0000256" key="8">
    <source>
        <dbReference type="PIRSR" id="PIRSR036565-2"/>
    </source>
</evidence>
<sequence>MAINYVYQCALPPEITLGHYILHRLRQLGIHTIFGLPGEFNMPLLDKIYTIPQMVWAGNTNELNAAYAADGYSRIKRLGCLVTTFGVGELSAINGVAGSFAEHVGLIHIVGMPPISAQVRQLLLHHTLGNGDFKVFYRLASDVAAYTSILNDMETLASEVDKCLTIAFTKQRPVYLGIPVNMVDVILSSSLLNFPLNLDIQNRNVEVEEEFVAAVLSAMYKSQNPAIIVDACVTRHGLIEETKQLVERTPFPVFCTPMGKGALDEQHPHFGGTFVGSMSSPQVREVVDFSDFILVVGALLSDFNTSSFHFAYRAKNTVLLFSNHAKLKNAVYPDLELKVALNLILARLDSSKIRYRPQKISDVIKPKLRLMNNVPLRQEWVWSQITNWFRAGDIVITETGTSAFGINQSKFPSRTRCISQALWGSVGYSVGACLGASFAAREEGSDPRVILFVGDGALQLTVQEVSTMIRWGLKPIIFLMNNNGYTIDRLLHKKSNAGYHDIQSWDNLRILPTFGASHYDARKVKTVGDFLALIEDPKFAINDKIKMVEVLLPPMDAPPALMEKWLLTDKADSEIDGRVDDLHAEDNDAFITKRIKLNDNRRSIVDYNMSYDNMDSV</sequence>
<evidence type="ECO:0000313" key="14">
    <source>
        <dbReference type="Proteomes" id="UP000189911"/>
    </source>
</evidence>
<dbReference type="InterPro" id="IPR029035">
    <property type="entry name" value="DHS-like_NAD/FAD-binding_dom"/>
</dbReference>
<organism evidence="13 14">
    <name type="scientific">Lachancea nothofagi CBS 11611</name>
    <dbReference type="NCBI Taxonomy" id="1266666"/>
    <lineage>
        <taxon>Eukaryota</taxon>
        <taxon>Fungi</taxon>
        <taxon>Dikarya</taxon>
        <taxon>Ascomycota</taxon>
        <taxon>Saccharomycotina</taxon>
        <taxon>Saccharomycetes</taxon>
        <taxon>Saccharomycetales</taxon>
        <taxon>Saccharomycetaceae</taxon>
        <taxon>Lachancea</taxon>
    </lineage>
</organism>
<dbReference type="PANTHER" id="PTHR43452">
    <property type="entry name" value="PYRUVATE DECARBOXYLASE"/>
    <property type="match status" value="1"/>
</dbReference>